<dbReference type="PROSITE" id="PS00622">
    <property type="entry name" value="HTH_LUXR_1"/>
    <property type="match status" value="1"/>
</dbReference>
<proteinExistence type="predicted"/>
<dbReference type="InterPro" id="IPR041664">
    <property type="entry name" value="AAA_16"/>
</dbReference>
<evidence type="ECO:0000256" key="2">
    <source>
        <dbReference type="ARBA" id="ARBA00022840"/>
    </source>
</evidence>
<keyword evidence="6" id="KW-1185">Reference proteome</keyword>
<keyword evidence="2" id="KW-0067">ATP-binding</keyword>
<evidence type="ECO:0000313" key="5">
    <source>
        <dbReference type="EMBL" id="GIG42819.1"/>
    </source>
</evidence>
<dbReference type="PANTHER" id="PTHR16305:SF35">
    <property type="entry name" value="TRANSCRIPTIONAL ACTIVATOR DOMAIN"/>
    <property type="match status" value="1"/>
</dbReference>
<dbReference type="InterPro" id="IPR016032">
    <property type="entry name" value="Sig_transdc_resp-reg_C-effctor"/>
</dbReference>
<keyword evidence="1" id="KW-0547">Nucleotide-binding</keyword>
<dbReference type="Gene3D" id="1.10.10.10">
    <property type="entry name" value="Winged helix-like DNA-binding domain superfamily/Winged helix DNA-binding domain"/>
    <property type="match status" value="1"/>
</dbReference>
<protein>
    <recommendedName>
        <fullName evidence="4">HTH luxR-type domain-containing protein</fullName>
    </recommendedName>
</protein>
<dbReference type="PROSITE" id="PS50043">
    <property type="entry name" value="HTH_LUXR_2"/>
    <property type="match status" value="1"/>
</dbReference>
<accession>A0A919U534</accession>
<dbReference type="InterPro" id="IPR011990">
    <property type="entry name" value="TPR-like_helical_dom_sf"/>
</dbReference>
<dbReference type="SUPFAM" id="SSF46894">
    <property type="entry name" value="C-terminal effector domain of the bipartite response regulators"/>
    <property type="match status" value="1"/>
</dbReference>
<dbReference type="SUPFAM" id="SSF48452">
    <property type="entry name" value="TPR-like"/>
    <property type="match status" value="1"/>
</dbReference>
<dbReference type="Gene3D" id="3.40.50.300">
    <property type="entry name" value="P-loop containing nucleotide triphosphate hydrolases"/>
    <property type="match status" value="1"/>
</dbReference>
<sequence>MSESRLAELPSAVDSVLARAVATLHDDGDLRTARALFERAWQESPGDPLAALGLAGLWVHEHRDAAAGALLERRLTQALAAAPPGPLRTRLRARLAAEAGYRDGSPDAVLAVVEEARAGGDPVALAEALSLAHHCLLGPAQAGLRHRLGRELLGVAAGTGRRGDLLMGMLWHTADLFLAGDLLAERRLAALTDALADRDHLAVGYVAAAMRVMLSIRAGRLDHAEWLAAGCADRGRQAGDEDTDGWHGGQLMAIRWFQGRITELLPMFDDLAHAATLSVVDRSPLAGLAVAAAAAGDRARAAAVLARIRGAGLAHLPTGSSWLVTLYGVVEAAHLLGDAGLAAEAAALLAPHARLPMTASLGIACFGAVEHALGVAALTTGDLDAAVAHFRAAVRDNQTLGHRPAALHSRRRLAEALRRRDRPGDADAARRELDTAAVEAADLDVAAGVEELVGRDAERARLLHLAADAREGHSRGVVVSGPPGIGKTTLLDDLATAAHGFRVVRAAGVEFEADLPFAALAALTRPLLPLLEQLPAAQAAALRGAFGLSDDLAAAPVERFAVGAATLSLLAAAADDRPLLCLVDDAHWLDRASAEALLFATRRLLAEPVLVVFATRSGAGFAAPGTATVDVGGLDGAAGAKLLRRCGIDSTTVAERLLAATEGNPLALRELAGALIDEQRAGRSQTGAVSQWLAGLRRTQTPPGPTPVTPGYNPGVQARPARPDHSPRPARRAAPDRPSPGAEPRLAPTPTSIQPLAEPLPTTDRIERAFTDRVAALAGDEQAALLVCAAAGTGTPALLARALTALWLSPSALDPAIRAGLLLEDGGTVRFRHPLVRSAVYHRALPAQRRAAHAALAGACVTADDADRRAWHLSLSLVGPDDAVADALDQTAGRARRRGGLVAEATALERAAAFTVAPEPRGERLARAAHTWTSAGAVEHADALLDDALRLVTGARGRLRALAQRGYIAMLRDDPDEALAAIVAEVDRCGEEEPLQAARSLSLAVNGPMRRLDVEGMLRICTRAVELAGDVVPHPDLPKIAIRLAHAAVLAARPEGALLARRSVAVCLGDVATGRDADGAAAELGDVMHWIEEHDTAGRLFDHDVDGARRLDDVSLLAYTLPLRARLRLRTGRVAAAYADALEGLELAETMGLAVNTAEAYTALAQVEAVLGRHDSCAEHAAAALGLAPGHLGVEVYARSALGVAALTAGRHDDAVAELGRADDLLRAGGVVEPAFVPVAADLAEALVKSGQTRAAHAVADRLAAAVAATGLAGLAATSARVRALLADTAAAYESAVAAFTPESAVAAFTPESAVAASTRESAVAASTRESAVAASTRESAVAASTAAVPLPVELGRTHLAYGQWLRRNRRRGPAREHLTEALDLFTAAGADAFAELARAELTPSSTRTGPAGSAVEHLTPHEWRIAYAAAEGRTSREIADRIVLSVRTVDYHLGNVYRKLGIRSRRELIALLHGVTPPPA</sequence>
<dbReference type="GO" id="GO:0004016">
    <property type="term" value="F:adenylate cyclase activity"/>
    <property type="evidence" value="ECO:0007669"/>
    <property type="project" value="TreeGrafter"/>
</dbReference>
<comment type="caution">
    <text evidence="5">The sequence shown here is derived from an EMBL/GenBank/DDBJ whole genome shotgun (WGS) entry which is preliminary data.</text>
</comment>
<dbReference type="Proteomes" id="UP000660611">
    <property type="component" value="Unassembled WGS sequence"/>
</dbReference>
<dbReference type="Gene3D" id="1.25.40.10">
    <property type="entry name" value="Tetratricopeptide repeat domain"/>
    <property type="match status" value="1"/>
</dbReference>
<dbReference type="InterPro" id="IPR036388">
    <property type="entry name" value="WH-like_DNA-bd_sf"/>
</dbReference>
<dbReference type="Pfam" id="PF00196">
    <property type="entry name" value="GerE"/>
    <property type="match status" value="1"/>
</dbReference>
<dbReference type="InterPro" id="IPR000792">
    <property type="entry name" value="Tscrpt_reg_LuxR_C"/>
</dbReference>
<evidence type="ECO:0000313" key="6">
    <source>
        <dbReference type="Proteomes" id="UP000660611"/>
    </source>
</evidence>
<evidence type="ECO:0000259" key="4">
    <source>
        <dbReference type="PROSITE" id="PS50043"/>
    </source>
</evidence>
<reference evidence="5" key="1">
    <citation type="submission" date="2021-01" db="EMBL/GenBank/DDBJ databases">
        <title>Whole genome shotgun sequence of Dactylosporangium siamense NBRC 106093.</title>
        <authorList>
            <person name="Komaki H."/>
            <person name="Tamura T."/>
        </authorList>
    </citation>
    <scope>NUCLEOTIDE SEQUENCE</scope>
    <source>
        <strain evidence="5">NBRC 106093</strain>
    </source>
</reference>
<dbReference type="CDD" id="cd06170">
    <property type="entry name" value="LuxR_C_like"/>
    <property type="match status" value="1"/>
</dbReference>
<dbReference type="PRINTS" id="PR00038">
    <property type="entry name" value="HTHLUXR"/>
</dbReference>
<dbReference type="GO" id="GO:0005524">
    <property type="term" value="F:ATP binding"/>
    <property type="evidence" value="ECO:0007669"/>
    <property type="project" value="UniProtKB-KW"/>
</dbReference>
<dbReference type="GO" id="GO:0005737">
    <property type="term" value="C:cytoplasm"/>
    <property type="evidence" value="ECO:0007669"/>
    <property type="project" value="TreeGrafter"/>
</dbReference>
<dbReference type="Pfam" id="PF13191">
    <property type="entry name" value="AAA_16"/>
    <property type="match status" value="1"/>
</dbReference>
<gene>
    <name evidence="5" type="ORF">Dsi01nite_008600</name>
</gene>
<feature type="compositionally biased region" description="Low complexity" evidence="3">
    <location>
        <begin position="709"/>
        <end position="720"/>
    </location>
</feature>
<organism evidence="5 6">
    <name type="scientific">Dactylosporangium siamense</name>
    <dbReference type="NCBI Taxonomy" id="685454"/>
    <lineage>
        <taxon>Bacteria</taxon>
        <taxon>Bacillati</taxon>
        <taxon>Actinomycetota</taxon>
        <taxon>Actinomycetes</taxon>
        <taxon>Micromonosporales</taxon>
        <taxon>Micromonosporaceae</taxon>
        <taxon>Dactylosporangium</taxon>
    </lineage>
</organism>
<dbReference type="SUPFAM" id="SSF52540">
    <property type="entry name" value="P-loop containing nucleoside triphosphate hydrolases"/>
    <property type="match status" value="1"/>
</dbReference>
<evidence type="ECO:0000256" key="3">
    <source>
        <dbReference type="SAM" id="MobiDB-lite"/>
    </source>
</evidence>
<dbReference type="GO" id="GO:0003677">
    <property type="term" value="F:DNA binding"/>
    <property type="evidence" value="ECO:0007669"/>
    <property type="project" value="InterPro"/>
</dbReference>
<dbReference type="Pfam" id="PF14559">
    <property type="entry name" value="TPR_19"/>
    <property type="match status" value="1"/>
</dbReference>
<name>A0A919U534_9ACTN</name>
<feature type="domain" description="HTH luxR-type" evidence="4">
    <location>
        <begin position="1412"/>
        <end position="1477"/>
    </location>
</feature>
<dbReference type="GO" id="GO:0006355">
    <property type="term" value="P:regulation of DNA-templated transcription"/>
    <property type="evidence" value="ECO:0007669"/>
    <property type="project" value="InterPro"/>
</dbReference>
<dbReference type="InterPro" id="IPR027417">
    <property type="entry name" value="P-loop_NTPase"/>
</dbReference>
<dbReference type="SMART" id="SM00421">
    <property type="entry name" value="HTH_LUXR"/>
    <property type="match status" value="1"/>
</dbReference>
<dbReference type="EMBL" id="BONQ01000017">
    <property type="protein sequence ID" value="GIG42819.1"/>
    <property type="molecule type" value="Genomic_DNA"/>
</dbReference>
<feature type="region of interest" description="Disordered" evidence="3">
    <location>
        <begin position="695"/>
        <end position="761"/>
    </location>
</feature>
<evidence type="ECO:0000256" key="1">
    <source>
        <dbReference type="ARBA" id="ARBA00022741"/>
    </source>
</evidence>
<dbReference type="PANTHER" id="PTHR16305">
    <property type="entry name" value="TESTICULAR SOLUBLE ADENYLYL CYCLASE"/>
    <property type="match status" value="1"/>
</dbReference>